<feature type="domain" description="DJ-1/PfpI" evidence="1">
    <location>
        <begin position="2"/>
        <end position="164"/>
    </location>
</feature>
<reference evidence="2 3" key="1">
    <citation type="submission" date="2019-08" db="EMBL/GenBank/DDBJ databases">
        <title>In-depth cultivation of the pig gut microbiome towards novel bacterial diversity and tailored functional studies.</title>
        <authorList>
            <person name="Wylensek D."/>
            <person name="Hitch T.C.A."/>
            <person name="Clavel T."/>
        </authorList>
    </citation>
    <scope>NUCLEOTIDE SEQUENCE [LARGE SCALE GENOMIC DNA]</scope>
    <source>
        <strain evidence="2 3">WCA-380-WT-2B</strain>
    </source>
</reference>
<dbReference type="RefSeq" id="WP_176269694.1">
    <property type="nucleotide sequence ID" value="NZ_JAXDSU010000074.1"/>
</dbReference>
<proteinExistence type="predicted"/>
<dbReference type="Gene3D" id="3.40.50.880">
    <property type="match status" value="1"/>
</dbReference>
<name>A0A6N7VGJ3_9FIRM</name>
<accession>A0A6N7VGJ3</accession>
<comment type="caution">
    <text evidence="2">The sequence shown here is derived from an EMBL/GenBank/DDBJ whole genome shotgun (WGS) entry which is preliminary data.</text>
</comment>
<sequence length="189" mass="21238">MKKTAVLIYDQFCNFEICVALEILASYGKSMDVFAKTKEIVISEEGLKVSPDKTIYELDLDEYDSLLLSDAADIRFTVEDVEIIEFIKKFDGKIIGAISIAPILLVKAGMLNGKSFMIGADKDDLLEEGYSEADLKYMKDWNDCIVNPIEEGYIVYENIVTSVSFEFVKFGIQFCKMLGIKISPKSFGL</sequence>
<evidence type="ECO:0000313" key="2">
    <source>
        <dbReference type="EMBL" id="MSS78555.1"/>
    </source>
</evidence>
<keyword evidence="3" id="KW-1185">Reference proteome</keyword>
<dbReference type="AlphaFoldDB" id="A0A6N7VGJ3"/>
<evidence type="ECO:0000313" key="3">
    <source>
        <dbReference type="Proteomes" id="UP000441925"/>
    </source>
</evidence>
<organism evidence="2 3">
    <name type="scientific">Anaerococcus porci</name>
    <dbReference type="NCBI Taxonomy" id="2652269"/>
    <lineage>
        <taxon>Bacteria</taxon>
        <taxon>Bacillati</taxon>
        <taxon>Bacillota</taxon>
        <taxon>Tissierellia</taxon>
        <taxon>Tissierellales</taxon>
        <taxon>Peptoniphilaceae</taxon>
        <taxon>Anaerococcus</taxon>
    </lineage>
</organism>
<gene>
    <name evidence="2" type="ORF">FYJ26_09160</name>
</gene>
<dbReference type="Pfam" id="PF01965">
    <property type="entry name" value="DJ-1_PfpI"/>
    <property type="match status" value="1"/>
</dbReference>
<dbReference type="SUPFAM" id="SSF52317">
    <property type="entry name" value="Class I glutamine amidotransferase-like"/>
    <property type="match status" value="1"/>
</dbReference>
<dbReference type="EMBL" id="VULQ01000013">
    <property type="protein sequence ID" value="MSS78555.1"/>
    <property type="molecule type" value="Genomic_DNA"/>
</dbReference>
<dbReference type="InterPro" id="IPR029062">
    <property type="entry name" value="Class_I_gatase-like"/>
</dbReference>
<dbReference type="Proteomes" id="UP000441925">
    <property type="component" value="Unassembled WGS sequence"/>
</dbReference>
<protein>
    <submittedName>
        <fullName evidence="2">DJ-1/PfpI family protein</fullName>
    </submittedName>
</protein>
<evidence type="ECO:0000259" key="1">
    <source>
        <dbReference type="Pfam" id="PF01965"/>
    </source>
</evidence>
<dbReference type="InterPro" id="IPR002818">
    <property type="entry name" value="DJ-1/PfpI"/>
</dbReference>